<evidence type="ECO:0000313" key="2">
    <source>
        <dbReference type="EMBL" id="EFQ83101.1"/>
    </source>
</evidence>
<accession>E2SCZ8</accession>
<reference evidence="2" key="1">
    <citation type="submission" date="2010-08" db="EMBL/GenBank/DDBJ databases">
        <authorList>
            <person name="Muzny D."/>
            <person name="Qin X."/>
            <person name="Buhay C."/>
            <person name="Dugan-Rocha S."/>
            <person name="Ding Y."/>
            <person name="Chen G."/>
            <person name="Hawes A."/>
            <person name="Holder M."/>
            <person name="Jhangiani S."/>
            <person name="Johnson A."/>
            <person name="Khan Z."/>
            <person name="Li Z."/>
            <person name="Liu W."/>
            <person name="Liu X."/>
            <person name="Perez L."/>
            <person name="Shen H."/>
            <person name="Wang Q."/>
            <person name="Watt J."/>
            <person name="Xi L."/>
            <person name="Xin Y."/>
            <person name="Zhou J."/>
            <person name="Deng J."/>
            <person name="Jiang H."/>
            <person name="Liu Y."/>
            <person name="Qu J."/>
            <person name="Song X.-Z."/>
            <person name="Zhang L."/>
            <person name="Villasana D."/>
            <person name="Johnson A."/>
            <person name="Liu J."/>
            <person name="Liyanage D."/>
            <person name="Lorensuhewa L."/>
            <person name="Robinson T."/>
            <person name="Song A."/>
            <person name="Song B.-B."/>
            <person name="Dinh H."/>
            <person name="Thornton R."/>
            <person name="Coyle M."/>
            <person name="Francisco L."/>
            <person name="Jackson L."/>
            <person name="Javaid M."/>
            <person name="Korchina V."/>
            <person name="Kovar C."/>
            <person name="Mata R."/>
            <person name="Mathew T."/>
            <person name="Ngo R."/>
            <person name="Nguyen L."/>
            <person name="Nguyen N."/>
            <person name="Okwuonu G."/>
            <person name="Ongeri F."/>
            <person name="Pham C."/>
            <person name="Simmons D."/>
            <person name="Wilczek-Boney K."/>
            <person name="Hale W."/>
            <person name="Jakkamsetti A."/>
            <person name="Pham P."/>
            <person name="Ruth R."/>
            <person name="San Lucas F."/>
            <person name="Warren J."/>
            <person name="Zhang J."/>
            <person name="Zhao Z."/>
            <person name="Zhou C."/>
            <person name="Zhu D."/>
            <person name="Lee S."/>
            <person name="Bess C."/>
            <person name="Blankenburg K."/>
            <person name="Forbes L."/>
            <person name="Fu Q."/>
            <person name="Gubbala S."/>
            <person name="Hirani K."/>
            <person name="Jayaseelan J.C."/>
            <person name="Lara F."/>
            <person name="Munidasa M."/>
            <person name="Palculict T."/>
            <person name="Patil S."/>
            <person name="Pu L.-L."/>
            <person name="Saada N."/>
            <person name="Tang L."/>
            <person name="Weissenberger G."/>
            <person name="Zhu Y."/>
            <person name="Hemphill L."/>
            <person name="Shang Y."/>
            <person name="Youmans B."/>
            <person name="Ayvaz T."/>
            <person name="Ross M."/>
            <person name="Santibanez J."/>
            <person name="Aqrawi P."/>
            <person name="Gross S."/>
            <person name="Joshi V."/>
            <person name="Fowler G."/>
            <person name="Nazareth L."/>
            <person name="Reid J."/>
            <person name="Worley K."/>
            <person name="Petrosino J."/>
            <person name="Highlander S."/>
            <person name="Gibbs R."/>
        </authorList>
    </citation>
    <scope>NUCLEOTIDE SEQUENCE [LARGE SCALE GENOMIC DNA]</scope>
    <source>
        <strain evidence="2">DSM 15272</strain>
    </source>
</reference>
<evidence type="ECO:0000313" key="3">
    <source>
        <dbReference type="Proteomes" id="UP000003111"/>
    </source>
</evidence>
<protein>
    <submittedName>
        <fullName evidence="2">Uncharacterized protein</fullName>
    </submittedName>
</protein>
<sequence length="231" mass="23859">MIALALVLAAVGSADLVRRDTATGRRADLPVAVAGAVLVGAGIGLGLGWHTAWVAAAGTAVTSLWLQGQRDRAWRTASLAVLVAAVLVAVGAGQYLPTGSAPLDRWFDSLDVPGLAEVGLDRFALGIGVLLFLQRSANVVVRAVLDGAGTEVLATERTLAGGRILGPLERIFVFALAVSGQFAAFAALVAAKGILRYPEISRDEPSGTKAEYVLVGSFVSWGLALLFVPLF</sequence>
<gene>
    <name evidence="2" type="ORF">HMPREF0063_12310</name>
</gene>
<name>E2SCZ8_9ACTN</name>
<feature type="transmembrane region" description="Helical" evidence="1">
    <location>
        <begin position="212"/>
        <end position="230"/>
    </location>
</feature>
<dbReference type="Proteomes" id="UP000003111">
    <property type="component" value="Unassembled WGS sequence"/>
</dbReference>
<organism evidence="2 3">
    <name type="scientific">Aeromicrobium marinum DSM 15272</name>
    <dbReference type="NCBI Taxonomy" id="585531"/>
    <lineage>
        <taxon>Bacteria</taxon>
        <taxon>Bacillati</taxon>
        <taxon>Actinomycetota</taxon>
        <taxon>Actinomycetes</taxon>
        <taxon>Propionibacteriales</taxon>
        <taxon>Nocardioidaceae</taxon>
        <taxon>Aeromicrobium</taxon>
    </lineage>
</organism>
<feature type="transmembrane region" description="Helical" evidence="1">
    <location>
        <begin position="171"/>
        <end position="191"/>
    </location>
</feature>
<dbReference type="OrthoDB" id="4715924at2"/>
<feature type="transmembrane region" description="Helical" evidence="1">
    <location>
        <begin position="77"/>
        <end position="96"/>
    </location>
</feature>
<dbReference type="AlphaFoldDB" id="E2SCZ8"/>
<keyword evidence="1" id="KW-1133">Transmembrane helix</keyword>
<dbReference type="eggNOG" id="ENOG50334AN">
    <property type="taxonomic scope" value="Bacteria"/>
</dbReference>
<dbReference type="RefSeq" id="WP_007077402.1">
    <property type="nucleotide sequence ID" value="NZ_CM001024.1"/>
</dbReference>
<evidence type="ECO:0000256" key="1">
    <source>
        <dbReference type="SAM" id="Phobius"/>
    </source>
</evidence>
<keyword evidence="1" id="KW-0472">Membrane</keyword>
<keyword evidence="1" id="KW-0812">Transmembrane</keyword>
<dbReference type="HOGENOM" id="CLU_080430_0_0_11"/>
<dbReference type="STRING" id="585531.HMPREF0063_12310"/>
<feature type="transmembrane region" description="Helical" evidence="1">
    <location>
        <begin position="29"/>
        <end position="56"/>
    </location>
</feature>
<keyword evidence="3" id="KW-1185">Reference proteome</keyword>
<proteinExistence type="predicted"/>
<comment type="caution">
    <text evidence="2">The sequence shown here is derived from an EMBL/GenBank/DDBJ whole genome shotgun (WGS) entry which is preliminary data.</text>
</comment>
<dbReference type="EMBL" id="ACLF03000006">
    <property type="protein sequence ID" value="EFQ83101.1"/>
    <property type="molecule type" value="Genomic_DNA"/>
</dbReference>